<dbReference type="InterPro" id="IPR050808">
    <property type="entry name" value="Phage_Integrase"/>
</dbReference>
<proteinExistence type="inferred from homology"/>
<dbReference type="PROSITE" id="PS51898">
    <property type="entry name" value="TYR_RECOMBINASE"/>
    <property type="match status" value="1"/>
</dbReference>
<dbReference type="InterPro" id="IPR013762">
    <property type="entry name" value="Integrase-like_cat_sf"/>
</dbReference>
<name>A0AAP8NJD7_9BACT</name>
<dbReference type="Pfam" id="PF00589">
    <property type="entry name" value="Phage_integrase"/>
    <property type="match status" value="1"/>
</dbReference>
<dbReference type="GO" id="GO:0003677">
    <property type="term" value="F:DNA binding"/>
    <property type="evidence" value="ECO:0007669"/>
    <property type="project" value="UniProtKB-UniRule"/>
</dbReference>
<evidence type="ECO:0000259" key="7">
    <source>
        <dbReference type="PROSITE" id="PS51898"/>
    </source>
</evidence>
<sequence>MAYLRKKERSPYWFAQWKDPQTGRIISRSTKIEAKAGNRRKAQDVADEFEEETKKVRTEIQVRKVLNDLHTRITGNNVVVKTVREVFEEWLNNQSGGISRNSLLAYRGSIEAFLSWFGDRSDQEINLVTQKDIVDFRNATEKQRSGATVNKHLKLLRRIFADAKKKAYISIDPTDDVNIVKRRRQERGRQAFSAEELQRIVDMADPEWKSMIRFALYTGGQRLGDIALLKWANIDLQEQVIHFQTKKTGRQIVIPIIPPLLKHINSLTPPESSNTFVHPRAAASFEATGSPRLSSEFGKILYRVGLRDTHPQASRKASDPNYKSGRRETSVLSFHSLRATAATMLHAANVPPAMVQDIVGHDSAEVHSRYVKLGRDNVRNALGNLPEL</sequence>
<keyword evidence="2" id="KW-0229">DNA integration</keyword>
<feature type="domain" description="Tyr recombinase" evidence="7">
    <location>
        <begin position="187"/>
        <end position="383"/>
    </location>
</feature>
<gene>
    <name evidence="9" type="ORF">CXU09_11220</name>
</gene>
<dbReference type="Pfam" id="PF02899">
    <property type="entry name" value="Phage_int_SAM_1"/>
    <property type="match status" value="1"/>
</dbReference>
<dbReference type="InterPro" id="IPR002104">
    <property type="entry name" value="Integrase_catalytic"/>
</dbReference>
<evidence type="ECO:0000256" key="1">
    <source>
        <dbReference type="ARBA" id="ARBA00008857"/>
    </source>
</evidence>
<protein>
    <submittedName>
        <fullName evidence="9">Uncharacterized protein</fullName>
    </submittedName>
</protein>
<comment type="caution">
    <text evidence="9">The sequence shown here is derived from an EMBL/GenBank/DDBJ whole genome shotgun (WGS) entry which is preliminary data.</text>
</comment>
<keyword evidence="3 5" id="KW-0238">DNA-binding</keyword>
<dbReference type="Gene3D" id="1.10.150.130">
    <property type="match status" value="1"/>
</dbReference>
<dbReference type="AlphaFoldDB" id="A0AAP8NJD7"/>
<keyword evidence="4" id="KW-0233">DNA recombination</keyword>
<dbReference type="Gene3D" id="1.10.443.10">
    <property type="entry name" value="Intergrase catalytic core"/>
    <property type="match status" value="1"/>
</dbReference>
<keyword evidence="6" id="KW-0175">Coiled coil</keyword>
<dbReference type="InterPro" id="IPR004107">
    <property type="entry name" value="Integrase_SAM-like_N"/>
</dbReference>
<organism evidence="9 10">
    <name type="scientific">Akkermansia muciniphila</name>
    <dbReference type="NCBI Taxonomy" id="239935"/>
    <lineage>
        <taxon>Bacteria</taxon>
        <taxon>Pseudomonadati</taxon>
        <taxon>Verrucomicrobiota</taxon>
        <taxon>Verrucomicrobiia</taxon>
        <taxon>Verrucomicrobiales</taxon>
        <taxon>Akkermansiaceae</taxon>
        <taxon>Akkermansia</taxon>
    </lineage>
</organism>
<evidence type="ECO:0000313" key="10">
    <source>
        <dbReference type="Proteomes" id="UP000235914"/>
    </source>
</evidence>
<dbReference type="PANTHER" id="PTHR30629:SF2">
    <property type="entry name" value="PROPHAGE INTEGRASE INTS-RELATED"/>
    <property type="match status" value="1"/>
</dbReference>
<accession>A0AAP8NJD7</accession>
<dbReference type="RefSeq" id="WP_102736110.1">
    <property type="nucleotide sequence ID" value="NZ_PJKN01000007.1"/>
</dbReference>
<evidence type="ECO:0000259" key="8">
    <source>
        <dbReference type="PROSITE" id="PS51900"/>
    </source>
</evidence>
<dbReference type="Proteomes" id="UP000235914">
    <property type="component" value="Unassembled WGS sequence"/>
</dbReference>
<feature type="domain" description="Core-binding (CB)" evidence="8">
    <location>
        <begin position="81"/>
        <end position="164"/>
    </location>
</feature>
<evidence type="ECO:0000313" key="9">
    <source>
        <dbReference type="EMBL" id="PNC53855.1"/>
    </source>
</evidence>
<dbReference type="InterPro" id="IPR044068">
    <property type="entry name" value="CB"/>
</dbReference>
<dbReference type="GO" id="GO:0015074">
    <property type="term" value="P:DNA integration"/>
    <property type="evidence" value="ECO:0007669"/>
    <property type="project" value="UniProtKB-KW"/>
</dbReference>
<dbReference type="InterPro" id="IPR010998">
    <property type="entry name" value="Integrase_recombinase_N"/>
</dbReference>
<evidence type="ECO:0000256" key="6">
    <source>
        <dbReference type="SAM" id="Coils"/>
    </source>
</evidence>
<evidence type="ECO:0000256" key="2">
    <source>
        <dbReference type="ARBA" id="ARBA00022908"/>
    </source>
</evidence>
<comment type="similarity">
    <text evidence="1">Belongs to the 'phage' integrase family.</text>
</comment>
<dbReference type="CDD" id="cd00796">
    <property type="entry name" value="INT_Rci_Hp1_C"/>
    <property type="match status" value="1"/>
</dbReference>
<dbReference type="GO" id="GO:0006310">
    <property type="term" value="P:DNA recombination"/>
    <property type="evidence" value="ECO:0007669"/>
    <property type="project" value="UniProtKB-KW"/>
</dbReference>
<feature type="coiled-coil region" evidence="6">
    <location>
        <begin position="32"/>
        <end position="59"/>
    </location>
</feature>
<evidence type="ECO:0000256" key="3">
    <source>
        <dbReference type="ARBA" id="ARBA00023125"/>
    </source>
</evidence>
<dbReference type="SUPFAM" id="SSF56349">
    <property type="entry name" value="DNA breaking-rejoining enzymes"/>
    <property type="match status" value="1"/>
</dbReference>
<evidence type="ECO:0000256" key="5">
    <source>
        <dbReference type="PROSITE-ProRule" id="PRU01248"/>
    </source>
</evidence>
<dbReference type="PANTHER" id="PTHR30629">
    <property type="entry name" value="PROPHAGE INTEGRASE"/>
    <property type="match status" value="1"/>
</dbReference>
<dbReference type="InterPro" id="IPR011010">
    <property type="entry name" value="DNA_brk_join_enz"/>
</dbReference>
<reference evidence="9 10" key="1">
    <citation type="journal article" date="2017" name="BMC Genomics">
        <title>Genome sequencing of 39 Akkermansia muciniphila isolates reveals its population structure, genomic and functional diverisity, and global distribution in mammalian gut microbiotas.</title>
        <authorList>
            <person name="Guo X."/>
            <person name="Li S."/>
            <person name="Zhang J."/>
            <person name="Wu F."/>
            <person name="Li X."/>
            <person name="Wu D."/>
            <person name="Zhang M."/>
            <person name="Ou Z."/>
            <person name="Jie Z."/>
            <person name="Yan Q."/>
            <person name="Li P."/>
            <person name="Yi J."/>
            <person name="Peng Y."/>
        </authorList>
    </citation>
    <scope>NUCLEOTIDE SEQUENCE [LARGE SCALE GENOMIC DNA]</scope>
    <source>
        <strain evidence="9 10">GP43</strain>
    </source>
</reference>
<evidence type="ECO:0000256" key="4">
    <source>
        <dbReference type="ARBA" id="ARBA00023172"/>
    </source>
</evidence>
<dbReference type="EMBL" id="PJKN01000007">
    <property type="protein sequence ID" value="PNC53855.1"/>
    <property type="molecule type" value="Genomic_DNA"/>
</dbReference>
<dbReference type="PROSITE" id="PS51900">
    <property type="entry name" value="CB"/>
    <property type="match status" value="1"/>
</dbReference>